<dbReference type="InterPro" id="IPR036396">
    <property type="entry name" value="Cyt_P450_sf"/>
</dbReference>
<dbReference type="GO" id="GO:0004497">
    <property type="term" value="F:monooxygenase activity"/>
    <property type="evidence" value="ECO:0007669"/>
    <property type="project" value="UniProtKB-KW"/>
</dbReference>
<keyword evidence="6" id="KW-0560">Oxidoreductase</keyword>
<comment type="similarity">
    <text evidence="2 6">Belongs to the cytochrome P450 family.</text>
</comment>
<evidence type="ECO:0000313" key="8">
    <source>
        <dbReference type="Proteomes" id="UP000789342"/>
    </source>
</evidence>
<evidence type="ECO:0000256" key="5">
    <source>
        <dbReference type="PIRSR" id="PIRSR602403-1"/>
    </source>
</evidence>
<keyword evidence="8" id="KW-1185">Reference proteome</keyword>
<feature type="binding site" description="axial binding residue" evidence="5">
    <location>
        <position position="409"/>
    </location>
    <ligand>
        <name>heme</name>
        <dbReference type="ChEBI" id="CHEBI:30413"/>
    </ligand>
    <ligandPart>
        <name>Fe</name>
        <dbReference type="ChEBI" id="CHEBI:18248"/>
    </ligandPart>
</feature>
<comment type="caution">
    <text evidence="7">The sequence shown here is derived from an EMBL/GenBank/DDBJ whole genome shotgun (WGS) entry which is preliminary data.</text>
</comment>
<dbReference type="InterPro" id="IPR002403">
    <property type="entry name" value="Cyt_P450_E_grp-IV"/>
</dbReference>
<name>A0A9N8YVJ2_9GLOM</name>
<organism evidence="7 8">
    <name type="scientific">Acaulospora morrowiae</name>
    <dbReference type="NCBI Taxonomy" id="94023"/>
    <lineage>
        <taxon>Eukaryota</taxon>
        <taxon>Fungi</taxon>
        <taxon>Fungi incertae sedis</taxon>
        <taxon>Mucoromycota</taxon>
        <taxon>Glomeromycotina</taxon>
        <taxon>Glomeromycetes</taxon>
        <taxon>Diversisporales</taxon>
        <taxon>Acaulosporaceae</taxon>
        <taxon>Acaulospora</taxon>
    </lineage>
</organism>
<keyword evidence="4 5" id="KW-0408">Iron</keyword>
<dbReference type="OrthoDB" id="1844152at2759"/>
<keyword evidence="3 5" id="KW-0479">Metal-binding</keyword>
<protein>
    <submittedName>
        <fullName evidence="7">7862_t:CDS:1</fullName>
    </submittedName>
</protein>
<sequence length="462" mass="52991">MSEDNEPPLVKYKYPLIGHTWDYLSNVGDFIAKCRAQYGNIFTINVHGRMLTIVGKEYAHEIFVSKDCSFARGFDEITPLNEILGLERNFTSATAELVRKTLMDNVDVYTHHFQNVLHEKVEEEFGNLETKNVDSPLDFVQDIVSKTMASILLGEEARRVPEMMSILLETSRVIGESWFIPNTLSYIHPYLHRLRVLWTVRRAGDIPQKNMALLAQLIKPIVDDRIRKEKTLGSSWKEPVDLLSGLINNKRIDKSNVDYRWIAVHIQLMVFVAVHSTAAFGANCLIGINWEELLEEQLEVNPENKKIITNEETNKMERMDSFIKESLRMSGVVVDMYHKVLESGFQFSNGYSLPPGSMIAIDKNSIHFDQTYTFGNPLEFDGNRYFQKDSPSTKVGKTYIAFGLGRHVCPGRFFAVLEIKLLMAHLIRSFVIKPVGKTRIKNLTFAGFIIPFDKLVFERRTK</sequence>
<accession>A0A9N8YVJ2</accession>
<dbReference type="Proteomes" id="UP000789342">
    <property type="component" value="Unassembled WGS sequence"/>
</dbReference>
<dbReference type="PANTHER" id="PTHR46206">
    <property type="entry name" value="CYTOCHROME P450"/>
    <property type="match status" value="1"/>
</dbReference>
<comment type="cofactor">
    <cofactor evidence="1 5">
        <name>heme</name>
        <dbReference type="ChEBI" id="CHEBI:30413"/>
    </cofactor>
</comment>
<dbReference type="PROSITE" id="PS00086">
    <property type="entry name" value="CYTOCHROME_P450"/>
    <property type="match status" value="1"/>
</dbReference>
<evidence type="ECO:0000256" key="4">
    <source>
        <dbReference type="ARBA" id="ARBA00023004"/>
    </source>
</evidence>
<evidence type="ECO:0000256" key="1">
    <source>
        <dbReference type="ARBA" id="ARBA00001971"/>
    </source>
</evidence>
<keyword evidence="6" id="KW-0503">Monooxygenase</keyword>
<dbReference type="Gene3D" id="1.10.630.10">
    <property type="entry name" value="Cytochrome P450"/>
    <property type="match status" value="1"/>
</dbReference>
<reference evidence="7" key="1">
    <citation type="submission" date="2021-06" db="EMBL/GenBank/DDBJ databases">
        <authorList>
            <person name="Kallberg Y."/>
            <person name="Tangrot J."/>
            <person name="Rosling A."/>
        </authorList>
    </citation>
    <scope>NUCLEOTIDE SEQUENCE</scope>
    <source>
        <strain evidence="7">CL551</strain>
    </source>
</reference>
<dbReference type="AlphaFoldDB" id="A0A9N8YVJ2"/>
<dbReference type="GO" id="GO:0016705">
    <property type="term" value="F:oxidoreductase activity, acting on paired donors, with incorporation or reduction of molecular oxygen"/>
    <property type="evidence" value="ECO:0007669"/>
    <property type="project" value="InterPro"/>
</dbReference>
<dbReference type="GO" id="GO:0020037">
    <property type="term" value="F:heme binding"/>
    <property type="evidence" value="ECO:0007669"/>
    <property type="project" value="InterPro"/>
</dbReference>
<dbReference type="EMBL" id="CAJVPV010000336">
    <property type="protein sequence ID" value="CAG8452145.1"/>
    <property type="molecule type" value="Genomic_DNA"/>
</dbReference>
<evidence type="ECO:0000256" key="2">
    <source>
        <dbReference type="ARBA" id="ARBA00010617"/>
    </source>
</evidence>
<evidence type="ECO:0000313" key="7">
    <source>
        <dbReference type="EMBL" id="CAG8452145.1"/>
    </source>
</evidence>
<dbReference type="InterPro" id="IPR017972">
    <property type="entry name" value="Cyt_P450_CS"/>
</dbReference>
<dbReference type="SUPFAM" id="SSF48264">
    <property type="entry name" value="Cytochrome P450"/>
    <property type="match status" value="1"/>
</dbReference>
<dbReference type="GO" id="GO:0005506">
    <property type="term" value="F:iron ion binding"/>
    <property type="evidence" value="ECO:0007669"/>
    <property type="project" value="InterPro"/>
</dbReference>
<dbReference type="PRINTS" id="PR00465">
    <property type="entry name" value="EP450IV"/>
</dbReference>
<dbReference type="Pfam" id="PF00067">
    <property type="entry name" value="p450"/>
    <property type="match status" value="1"/>
</dbReference>
<gene>
    <name evidence="7" type="ORF">AMORRO_LOCUS952</name>
</gene>
<evidence type="ECO:0000256" key="6">
    <source>
        <dbReference type="RuleBase" id="RU000461"/>
    </source>
</evidence>
<dbReference type="CDD" id="cd11041">
    <property type="entry name" value="CYP503A1-like"/>
    <property type="match status" value="1"/>
</dbReference>
<evidence type="ECO:0000256" key="3">
    <source>
        <dbReference type="ARBA" id="ARBA00022723"/>
    </source>
</evidence>
<keyword evidence="5 6" id="KW-0349">Heme</keyword>
<proteinExistence type="inferred from homology"/>
<dbReference type="InterPro" id="IPR001128">
    <property type="entry name" value="Cyt_P450"/>
</dbReference>